<evidence type="ECO:0000256" key="2">
    <source>
        <dbReference type="ARBA" id="ARBA00022606"/>
    </source>
</evidence>
<dbReference type="GO" id="GO:0004984">
    <property type="term" value="F:olfactory receptor activity"/>
    <property type="evidence" value="ECO:0007669"/>
    <property type="project" value="InterPro"/>
</dbReference>
<evidence type="ECO:0000256" key="7">
    <source>
        <dbReference type="ARBA" id="ARBA00023136"/>
    </source>
</evidence>
<evidence type="ECO:0000259" key="11">
    <source>
        <dbReference type="PROSITE" id="PS50262"/>
    </source>
</evidence>
<organism evidence="12 13">
    <name type="scientific">Heterocephalus glaber</name>
    <name type="common">Naked mole rat</name>
    <dbReference type="NCBI Taxonomy" id="10181"/>
    <lineage>
        <taxon>Eukaryota</taxon>
        <taxon>Metazoa</taxon>
        <taxon>Chordata</taxon>
        <taxon>Craniata</taxon>
        <taxon>Vertebrata</taxon>
        <taxon>Euteleostomi</taxon>
        <taxon>Mammalia</taxon>
        <taxon>Eutheria</taxon>
        <taxon>Euarchontoglires</taxon>
        <taxon>Glires</taxon>
        <taxon>Rodentia</taxon>
        <taxon>Hystricomorpha</taxon>
        <taxon>Bathyergidae</taxon>
        <taxon>Heterocephalus</taxon>
    </lineage>
</organism>
<evidence type="ECO:0000256" key="4">
    <source>
        <dbReference type="ARBA" id="ARBA00022725"/>
    </source>
</evidence>
<keyword evidence="7 10" id="KW-0472">Membrane</keyword>
<dbReference type="Proteomes" id="UP000006813">
    <property type="component" value="Unassembled WGS sequence"/>
</dbReference>
<evidence type="ECO:0000256" key="3">
    <source>
        <dbReference type="ARBA" id="ARBA00022692"/>
    </source>
</evidence>
<feature type="transmembrane region" description="Helical" evidence="10">
    <location>
        <begin position="7"/>
        <end position="27"/>
    </location>
</feature>
<keyword evidence="4" id="KW-0552">Olfaction</keyword>
<name>G5BKJ0_HETGA</name>
<evidence type="ECO:0000256" key="5">
    <source>
        <dbReference type="ARBA" id="ARBA00022989"/>
    </source>
</evidence>
<feature type="transmembrane region" description="Helical" evidence="10">
    <location>
        <begin position="189"/>
        <end position="208"/>
    </location>
</feature>
<dbReference type="InParanoid" id="G5BKJ0"/>
<feature type="transmembrane region" description="Helical" evidence="10">
    <location>
        <begin position="72"/>
        <end position="98"/>
    </location>
</feature>
<evidence type="ECO:0000313" key="13">
    <source>
        <dbReference type="Proteomes" id="UP000006813"/>
    </source>
</evidence>
<dbReference type="InterPro" id="IPR017452">
    <property type="entry name" value="GPCR_Rhodpsn_7TM"/>
</dbReference>
<dbReference type="GO" id="GO:0016020">
    <property type="term" value="C:membrane"/>
    <property type="evidence" value="ECO:0007669"/>
    <property type="project" value="UniProtKB-SubCell"/>
</dbReference>
<protein>
    <submittedName>
        <fullName evidence="12">Olfactory receptor 1038</fullName>
    </submittedName>
</protein>
<dbReference type="Gene3D" id="1.20.1070.10">
    <property type="entry name" value="Rhodopsin 7-helix transmembrane proteins"/>
    <property type="match status" value="1"/>
</dbReference>
<accession>G5BKJ0</accession>
<dbReference type="FunFam" id="1.20.1070.10:FF:000410">
    <property type="entry name" value="Olfactory receptor 1348"/>
    <property type="match status" value="1"/>
</dbReference>
<feature type="domain" description="G-protein coupled receptors family 1 profile" evidence="11">
    <location>
        <begin position="19"/>
        <end position="131"/>
    </location>
</feature>
<keyword evidence="5 10" id="KW-1133">Transmembrane helix</keyword>
<evidence type="ECO:0000256" key="9">
    <source>
        <dbReference type="ARBA" id="ARBA00023224"/>
    </source>
</evidence>
<feature type="transmembrane region" description="Helical" evidence="10">
    <location>
        <begin position="146"/>
        <end position="169"/>
    </location>
</feature>
<keyword evidence="3 10" id="KW-0812">Transmembrane</keyword>
<keyword evidence="2" id="KW-0716">Sensory transduction</keyword>
<dbReference type="PANTHER" id="PTHR48018">
    <property type="entry name" value="OLFACTORY RECEPTOR"/>
    <property type="match status" value="1"/>
</dbReference>
<keyword evidence="8 12" id="KW-0675">Receptor</keyword>
<proteinExistence type="predicted"/>
<evidence type="ECO:0000256" key="10">
    <source>
        <dbReference type="SAM" id="Phobius"/>
    </source>
</evidence>
<dbReference type="SUPFAM" id="SSF81321">
    <property type="entry name" value="Family A G protein-coupled receptor-like"/>
    <property type="match status" value="1"/>
</dbReference>
<dbReference type="Pfam" id="PF13853">
    <property type="entry name" value="7tm_4"/>
    <property type="match status" value="1"/>
</dbReference>
<dbReference type="InterPro" id="IPR000725">
    <property type="entry name" value="Olfact_rcpt"/>
</dbReference>
<dbReference type="AlphaFoldDB" id="G5BKJ0"/>
<dbReference type="PROSITE" id="PS50262">
    <property type="entry name" value="G_PROTEIN_RECEP_F1_2"/>
    <property type="match status" value="1"/>
</dbReference>
<feature type="transmembrane region" description="Helical" evidence="10">
    <location>
        <begin position="118"/>
        <end position="139"/>
    </location>
</feature>
<evidence type="ECO:0000313" key="12">
    <source>
        <dbReference type="EMBL" id="EHB09801.1"/>
    </source>
</evidence>
<evidence type="ECO:0000256" key="6">
    <source>
        <dbReference type="ARBA" id="ARBA00023040"/>
    </source>
</evidence>
<keyword evidence="9" id="KW-0807">Transducer</keyword>
<reference evidence="12 13" key="1">
    <citation type="journal article" date="2011" name="Nature">
        <title>Genome sequencing reveals insights into physiology and longevity of the naked mole rat.</title>
        <authorList>
            <person name="Kim E.B."/>
            <person name="Fang X."/>
            <person name="Fushan A.A."/>
            <person name="Huang Z."/>
            <person name="Lobanov A.V."/>
            <person name="Han L."/>
            <person name="Marino S.M."/>
            <person name="Sun X."/>
            <person name="Turanov A.A."/>
            <person name="Yang P."/>
            <person name="Yim S.H."/>
            <person name="Zhao X."/>
            <person name="Kasaikina M.V."/>
            <person name="Stoletzki N."/>
            <person name="Peng C."/>
            <person name="Polak P."/>
            <person name="Xiong Z."/>
            <person name="Kiezun A."/>
            <person name="Zhu Y."/>
            <person name="Chen Y."/>
            <person name="Kryukov G.V."/>
            <person name="Zhang Q."/>
            <person name="Peshkin L."/>
            <person name="Yang L."/>
            <person name="Bronson R.T."/>
            <person name="Buffenstein R."/>
            <person name="Wang B."/>
            <person name="Han C."/>
            <person name="Li Q."/>
            <person name="Chen L."/>
            <person name="Zhao W."/>
            <person name="Sunyaev S.R."/>
            <person name="Park T.J."/>
            <person name="Zhang G."/>
            <person name="Wang J."/>
            <person name="Gladyshev V.N."/>
        </authorList>
    </citation>
    <scope>NUCLEOTIDE SEQUENCE [LARGE SCALE GENOMIC DNA]</scope>
</reference>
<gene>
    <name evidence="12" type="ORF">GW7_00483</name>
</gene>
<evidence type="ECO:0000256" key="1">
    <source>
        <dbReference type="ARBA" id="ARBA00004141"/>
    </source>
</evidence>
<dbReference type="GO" id="GO:0004930">
    <property type="term" value="F:G protein-coupled receptor activity"/>
    <property type="evidence" value="ECO:0007669"/>
    <property type="project" value="UniProtKB-KW"/>
</dbReference>
<sequence>MCSRDSALFLLVYGMTVMAKLGMILLIKVDPRLHMPMYYFLGNLSFCDVYYSSPVFPKMLADFLSKQKRIPYNLCAIQMYFFGAFVDVECLMLAVMVYDHYIAISNPLFYTIAMSRRVCTQLVACIYIVDLPLLALSCADTSINKIVMFTFIGCVMGCSVIIVLLSYSSSITIFKMNSAKGRHKAFSTYGSHLAAVAMFHNTLLFMFFQPSLSCSMEMDKMASVFYTVIIPYAQPPDLQLKEQGCEDCSETSNLHHMVLWVKSPFPYKMN</sequence>
<keyword evidence="6" id="KW-0297">G-protein coupled receptor</keyword>
<comment type="subcellular location">
    <subcellularLocation>
        <location evidence="1">Membrane</location>
        <topology evidence="1">Multi-pass membrane protein</topology>
    </subcellularLocation>
</comment>
<evidence type="ECO:0000256" key="8">
    <source>
        <dbReference type="ARBA" id="ARBA00023170"/>
    </source>
</evidence>
<dbReference type="EMBL" id="JH170759">
    <property type="protein sequence ID" value="EHB09801.1"/>
    <property type="molecule type" value="Genomic_DNA"/>
</dbReference>